<organism evidence="6 7">
    <name type="scientific">Halomonas aestuarii</name>
    <dbReference type="NCBI Taxonomy" id="1897729"/>
    <lineage>
        <taxon>Bacteria</taxon>
        <taxon>Pseudomonadati</taxon>
        <taxon>Pseudomonadota</taxon>
        <taxon>Gammaproteobacteria</taxon>
        <taxon>Oceanospirillales</taxon>
        <taxon>Halomonadaceae</taxon>
        <taxon>Halomonas</taxon>
    </lineage>
</organism>
<dbReference type="InterPro" id="IPR040079">
    <property type="entry name" value="Glutathione_S-Trfase"/>
</dbReference>
<keyword evidence="2 6" id="KW-0808">Transferase</keyword>
<accession>A0A1J0VG03</accession>
<gene>
    <name evidence="6" type="ORF">BOX17_08180</name>
</gene>
<dbReference type="Pfam" id="PF00043">
    <property type="entry name" value="GST_C"/>
    <property type="match status" value="1"/>
</dbReference>
<dbReference type="SFLD" id="SFLDS00019">
    <property type="entry name" value="Glutathione_Transferase_(cytos"/>
    <property type="match status" value="1"/>
</dbReference>
<feature type="domain" description="GST C-terminal" evidence="5">
    <location>
        <begin position="86"/>
        <end position="208"/>
    </location>
</feature>
<comment type="similarity">
    <text evidence="1 3">Belongs to the GST superfamily.</text>
</comment>
<evidence type="ECO:0000259" key="5">
    <source>
        <dbReference type="PROSITE" id="PS50405"/>
    </source>
</evidence>
<dbReference type="Pfam" id="PF02798">
    <property type="entry name" value="GST_N"/>
    <property type="match status" value="1"/>
</dbReference>
<dbReference type="PROSITE" id="PS50405">
    <property type="entry name" value="GST_CTER"/>
    <property type="match status" value="1"/>
</dbReference>
<dbReference type="SFLD" id="SFLDG00358">
    <property type="entry name" value="Main_(cytGST)"/>
    <property type="match status" value="1"/>
</dbReference>
<evidence type="ECO:0000313" key="6">
    <source>
        <dbReference type="EMBL" id="APE30933.1"/>
    </source>
</evidence>
<keyword evidence="7" id="KW-1185">Reference proteome</keyword>
<dbReference type="InterPro" id="IPR036282">
    <property type="entry name" value="Glutathione-S-Trfase_C_sf"/>
</dbReference>
<name>A0A1J0VG03_9GAMM</name>
<feature type="domain" description="GST N-terminal" evidence="4">
    <location>
        <begin position="1"/>
        <end position="80"/>
    </location>
</feature>
<reference evidence="7" key="1">
    <citation type="submission" date="2016-11" db="EMBL/GenBank/DDBJ databases">
        <title>Halolamina sediminis sp. nov., an extremely halophilic archaeon isolated from solar salt.</title>
        <authorList>
            <person name="Koh H.-W."/>
            <person name="Rani S."/>
            <person name="Park S.-J."/>
        </authorList>
    </citation>
    <scope>NUCLEOTIDE SEQUENCE [LARGE SCALE GENOMIC DNA]</scope>
    <source>
        <strain evidence="7">Hb3</strain>
    </source>
</reference>
<dbReference type="Proteomes" id="UP000181985">
    <property type="component" value="Chromosome"/>
</dbReference>
<dbReference type="PANTHER" id="PTHR44051:SF8">
    <property type="entry name" value="GLUTATHIONE S-TRANSFERASE GSTA"/>
    <property type="match status" value="1"/>
</dbReference>
<dbReference type="InterPro" id="IPR010987">
    <property type="entry name" value="Glutathione-S-Trfase_C-like"/>
</dbReference>
<dbReference type="RefSeq" id="WP_071943485.1">
    <property type="nucleotide sequence ID" value="NZ_CP018139.1"/>
</dbReference>
<dbReference type="KEGG" id="hsi:BOX17_08180"/>
<dbReference type="PROSITE" id="PS50404">
    <property type="entry name" value="GST_NTER"/>
    <property type="match status" value="1"/>
</dbReference>
<dbReference type="SUPFAM" id="SSF47616">
    <property type="entry name" value="GST C-terminal domain-like"/>
    <property type="match status" value="1"/>
</dbReference>
<dbReference type="GO" id="GO:0016740">
    <property type="term" value="F:transferase activity"/>
    <property type="evidence" value="ECO:0007669"/>
    <property type="project" value="UniProtKB-KW"/>
</dbReference>
<dbReference type="InterPro" id="IPR004046">
    <property type="entry name" value="GST_C"/>
</dbReference>
<dbReference type="FunFam" id="3.40.30.10:FF:000039">
    <property type="entry name" value="Glutathione S-transferase domain"/>
    <property type="match status" value="1"/>
</dbReference>
<evidence type="ECO:0000256" key="2">
    <source>
        <dbReference type="ARBA" id="ARBA00022679"/>
    </source>
</evidence>
<dbReference type="EMBL" id="CP018139">
    <property type="protein sequence ID" value="APE30933.1"/>
    <property type="molecule type" value="Genomic_DNA"/>
</dbReference>
<dbReference type="OrthoDB" id="5740960at2"/>
<dbReference type="CDD" id="cd03207">
    <property type="entry name" value="GST_C_8"/>
    <property type="match status" value="1"/>
</dbReference>
<sequence>MITLYSFPASRSLRVAWTLEELGLEYECRHVDLGGGEGQTEDFLARHPDGKVPVLMDGELTLFESAAICRYLAERYGTPGELLPADVEARARVDQWLFFIIGELEQALWTQAKHKFALPGEQRVPAVLPTAAWEFQRAIRALERRFDGEGWLVGDHFTLADLLLAHTLGWAVQFKKRLPPALDAYRQRAMARPARARAEARERAAAASD</sequence>
<proteinExistence type="inferred from homology"/>
<evidence type="ECO:0000256" key="3">
    <source>
        <dbReference type="RuleBase" id="RU003494"/>
    </source>
</evidence>
<dbReference type="InterPro" id="IPR004045">
    <property type="entry name" value="Glutathione_S-Trfase_N"/>
</dbReference>
<dbReference type="SUPFAM" id="SSF52833">
    <property type="entry name" value="Thioredoxin-like"/>
    <property type="match status" value="1"/>
</dbReference>
<evidence type="ECO:0000256" key="1">
    <source>
        <dbReference type="ARBA" id="ARBA00007409"/>
    </source>
</evidence>
<protein>
    <submittedName>
        <fullName evidence="6">Glutathione S-transferase</fullName>
    </submittedName>
</protein>
<dbReference type="InterPro" id="IPR036249">
    <property type="entry name" value="Thioredoxin-like_sf"/>
</dbReference>
<dbReference type="CDD" id="cd03046">
    <property type="entry name" value="GST_N_GTT1_like"/>
    <property type="match status" value="1"/>
</dbReference>
<dbReference type="Gene3D" id="1.20.1050.10">
    <property type="match status" value="1"/>
</dbReference>
<dbReference type="PANTHER" id="PTHR44051">
    <property type="entry name" value="GLUTATHIONE S-TRANSFERASE-RELATED"/>
    <property type="match status" value="1"/>
</dbReference>
<dbReference type="Gene3D" id="3.40.30.10">
    <property type="entry name" value="Glutaredoxin"/>
    <property type="match status" value="1"/>
</dbReference>
<evidence type="ECO:0000313" key="7">
    <source>
        <dbReference type="Proteomes" id="UP000181985"/>
    </source>
</evidence>
<dbReference type="AlphaFoldDB" id="A0A1J0VG03"/>
<dbReference type="SFLD" id="SFLDG01150">
    <property type="entry name" value="Main.1:_Beta-like"/>
    <property type="match status" value="1"/>
</dbReference>
<evidence type="ECO:0000259" key="4">
    <source>
        <dbReference type="PROSITE" id="PS50404"/>
    </source>
</evidence>